<reference evidence="2" key="1">
    <citation type="journal article" date="2019" name="Int. J. Syst. Evol. Microbiol.">
        <title>The Global Catalogue of Microorganisms (GCM) 10K type strain sequencing project: providing services to taxonomists for standard genome sequencing and annotation.</title>
        <authorList>
            <consortium name="The Broad Institute Genomics Platform"/>
            <consortium name="The Broad Institute Genome Sequencing Center for Infectious Disease"/>
            <person name="Wu L."/>
            <person name="Ma J."/>
        </authorList>
    </citation>
    <scope>NUCLEOTIDE SEQUENCE [LARGE SCALE GENOMIC DNA]</scope>
    <source>
        <strain evidence="2">KCTC 33522</strain>
    </source>
</reference>
<gene>
    <name evidence="1" type="ORF">ACFSY7_10490</name>
</gene>
<protein>
    <submittedName>
        <fullName evidence="1">DUF3168 domain-containing protein</fullName>
    </submittedName>
</protein>
<dbReference type="RefSeq" id="WP_380147799.1">
    <property type="nucleotide sequence ID" value="NZ_JBHUOR010000076.1"/>
</dbReference>
<sequence>MVSFLALHAAVYQRLINDAAVKALVYKDTKFKGVYDALPNDAPFPYIVIGEPNESDFDIKLKETVETSLTIHTWSDKTGKTESYKLLQAVSDALSAFLIVTNYEVDYVKKVRTSVFDDIDGVLRHGVLTLEYTLTKI</sequence>
<keyword evidence="2" id="KW-1185">Reference proteome</keyword>
<evidence type="ECO:0000313" key="2">
    <source>
        <dbReference type="Proteomes" id="UP001597568"/>
    </source>
</evidence>
<accession>A0ABW5Y1A8</accession>
<dbReference type="EMBL" id="JBHUOR010000076">
    <property type="protein sequence ID" value="MFD2868923.1"/>
    <property type="molecule type" value="Genomic_DNA"/>
</dbReference>
<dbReference type="InterPro" id="IPR053745">
    <property type="entry name" value="Viral_Tail_Comp_sf"/>
</dbReference>
<evidence type="ECO:0000313" key="1">
    <source>
        <dbReference type="EMBL" id="MFD2868923.1"/>
    </source>
</evidence>
<proteinExistence type="predicted"/>
<dbReference type="Proteomes" id="UP001597568">
    <property type="component" value="Unassembled WGS sequence"/>
</dbReference>
<organism evidence="1 2">
    <name type="scientific">Kurthia populi</name>
    <dbReference type="NCBI Taxonomy" id="1562132"/>
    <lineage>
        <taxon>Bacteria</taxon>
        <taxon>Bacillati</taxon>
        <taxon>Bacillota</taxon>
        <taxon>Bacilli</taxon>
        <taxon>Bacillales</taxon>
        <taxon>Caryophanaceae</taxon>
        <taxon>Kurthia</taxon>
    </lineage>
</organism>
<dbReference type="InterPro" id="IPR021508">
    <property type="entry name" value="Gp17-like"/>
</dbReference>
<comment type="caution">
    <text evidence="1">The sequence shown here is derived from an EMBL/GenBank/DDBJ whole genome shotgun (WGS) entry which is preliminary data.</text>
</comment>
<dbReference type="Gene3D" id="3.30.2000.30">
    <property type="match status" value="1"/>
</dbReference>
<name>A0ABW5Y1A8_9BACL</name>
<dbReference type="Pfam" id="PF11367">
    <property type="entry name" value="Tail_completion_gp17"/>
    <property type="match status" value="1"/>
</dbReference>